<reference evidence="1" key="1">
    <citation type="journal article" date="2020" name="bioRxiv">
        <title>Chromosome-level reference genome of the European wasp spider Argiope bruennichi: a resource for studies on range expansion and evolutionary adaptation.</title>
        <authorList>
            <person name="Sheffer M.M."/>
            <person name="Hoppe A."/>
            <person name="Krehenwinkel H."/>
            <person name="Uhl G."/>
            <person name="Kuss A.W."/>
            <person name="Jensen L."/>
            <person name="Jensen C."/>
            <person name="Gillespie R.G."/>
            <person name="Hoff K.J."/>
            <person name="Prost S."/>
        </authorList>
    </citation>
    <scope>NUCLEOTIDE SEQUENCE</scope>
</reference>
<name>A0A8T0F429_ARGBR</name>
<organism evidence="1 2">
    <name type="scientific">Argiope bruennichi</name>
    <name type="common">Wasp spider</name>
    <name type="synonym">Aranea bruennichi</name>
    <dbReference type="NCBI Taxonomy" id="94029"/>
    <lineage>
        <taxon>Eukaryota</taxon>
        <taxon>Metazoa</taxon>
        <taxon>Ecdysozoa</taxon>
        <taxon>Arthropoda</taxon>
        <taxon>Chelicerata</taxon>
        <taxon>Arachnida</taxon>
        <taxon>Araneae</taxon>
        <taxon>Araneomorphae</taxon>
        <taxon>Entelegynae</taxon>
        <taxon>Araneoidea</taxon>
        <taxon>Araneidae</taxon>
        <taxon>Argiope</taxon>
    </lineage>
</organism>
<protein>
    <submittedName>
        <fullName evidence="1">Uncharacterized protein</fullName>
    </submittedName>
</protein>
<evidence type="ECO:0000313" key="2">
    <source>
        <dbReference type="Proteomes" id="UP000807504"/>
    </source>
</evidence>
<accession>A0A8T0F429</accession>
<reference evidence="1" key="2">
    <citation type="submission" date="2020-06" db="EMBL/GenBank/DDBJ databases">
        <authorList>
            <person name="Sheffer M."/>
        </authorList>
    </citation>
    <scope>NUCLEOTIDE SEQUENCE</scope>
</reference>
<dbReference type="AlphaFoldDB" id="A0A8T0F429"/>
<sequence>MASHSHMIDAIERNKLWSFYHQHSRERQTIKEDVRGTADGIPVLGNFISGSLLNEINEREELNHRCLIYKIPAPNR</sequence>
<gene>
    <name evidence="1" type="ORF">HNY73_013457</name>
</gene>
<dbReference type="Proteomes" id="UP000807504">
    <property type="component" value="Unassembled WGS sequence"/>
</dbReference>
<proteinExistence type="predicted"/>
<keyword evidence="2" id="KW-1185">Reference proteome</keyword>
<evidence type="ECO:0000313" key="1">
    <source>
        <dbReference type="EMBL" id="KAF8783272.1"/>
    </source>
</evidence>
<comment type="caution">
    <text evidence="1">The sequence shown here is derived from an EMBL/GenBank/DDBJ whole genome shotgun (WGS) entry which is preliminary data.</text>
</comment>
<dbReference type="EMBL" id="JABXBU010001863">
    <property type="protein sequence ID" value="KAF8783272.1"/>
    <property type="molecule type" value="Genomic_DNA"/>
</dbReference>